<dbReference type="OMA" id="EPMWLIS"/>
<feature type="repeat" description="WD" evidence="9">
    <location>
        <begin position="196"/>
        <end position="229"/>
    </location>
</feature>
<dbReference type="OrthoDB" id="60955at2759"/>
<dbReference type="Gene3D" id="2.130.10.10">
    <property type="entry name" value="YVTN repeat-like/Quinoprotein amine dehydrogenase"/>
    <property type="match status" value="2"/>
</dbReference>
<reference evidence="12" key="1">
    <citation type="journal article" date="2016" name="Nat. Commun.">
        <title>Genome analysis of three Pneumocystis species reveals adaptation mechanisms to life exclusively in mammalian hosts.</title>
        <authorList>
            <person name="Ma L."/>
            <person name="Chen Z."/>
            <person name="Huang D.W."/>
            <person name="Kutty G."/>
            <person name="Ishihara M."/>
            <person name="Wang H."/>
            <person name="Abouelleil A."/>
            <person name="Bishop L."/>
            <person name="Davey E."/>
            <person name="Deng R."/>
            <person name="Deng X."/>
            <person name="Fan L."/>
            <person name="Fantoni G."/>
            <person name="Fitzgerald M."/>
            <person name="Gogineni E."/>
            <person name="Goldberg J.M."/>
            <person name="Handley G."/>
            <person name="Hu X."/>
            <person name="Huber C."/>
            <person name="Jiao X."/>
            <person name="Jones K."/>
            <person name="Levin J.Z."/>
            <person name="Liu Y."/>
            <person name="Macdonald P."/>
            <person name="Melnikov A."/>
            <person name="Raley C."/>
            <person name="Sassi M."/>
            <person name="Sherman B.T."/>
            <person name="Song X."/>
            <person name="Sykes S."/>
            <person name="Tran B."/>
            <person name="Walsh L."/>
            <person name="Xia Y."/>
            <person name="Yang J."/>
            <person name="Young S."/>
            <person name="Zeng Q."/>
            <person name="Zheng X."/>
            <person name="Stephens R."/>
            <person name="Nusbaum C."/>
            <person name="Birren B.W."/>
            <person name="Azadi P."/>
            <person name="Lempicki R.A."/>
            <person name="Cuomo C.A."/>
            <person name="Kovacs J.A."/>
        </authorList>
    </citation>
    <scope>NUCLEOTIDE SEQUENCE [LARGE SCALE GENOMIC DNA]</scope>
    <source>
        <strain evidence="12">B123</strain>
    </source>
</reference>
<evidence type="ECO:0000256" key="2">
    <source>
        <dbReference type="ARBA" id="ARBA00015098"/>
    </source>
</evidence>
<keyword evidence="12" id="KW-1185">Reference proteome</keyword>
<dbReference type="InterPro" id="IPR019775">
    <property type="entry name" value="WD40_repeat_CS"/>
</dbReference>
<dbReference type="EMBL" id="AFWA02000011">
    <property type="protein sequence ID" value="EMR09093.1"/>
    <property type="molecule type" value="Genomic_DNA"/>
</dbReference>
<gene>
    <name evidence="11" type="ORF">PNEG_02438</name>
</gene>
<dbReference type="GO" id="GO:0061700">
    <property type="term" value="C:GATOR2 complex"/>
    <property type="evidence" value="ECO:0007669"/>
    <property type="project" value="TreeGrafter"/>
</dbReference>
<comment type="caution">
    <text evidence="11">The sequence shown here is derived from an EMBL/GenBank/DDBJ whole genome shotgun (WGS) entry which is preliminary data.</text>
</comment>
<keyword evidence="4" id="KW-0479">Metal-binding</keyword>
<evidence type="ECO:0000256" key="3">
    <source>
        <dbReference type="ARBA" id="ARBA00022574"/>
    </source>
</evidence>
<dbReference type="GeneID" id="19896131"/>
<dbReference type="GO" id="GO:0016239">
    <property type="term" value="P:positive regulation of macroautophagy"/>
    <property type="evidence" value="ECO:0007669"/>
    <property type="project" value="TreeGrafter"/>
</dbReference>
<dbReference type="AlphaFoldDB" id="M7NKC9"/>
<keyword evidence="7" id="KW-0862">Zinc</keyword>
<comment type="similarity">
    <text evidence="1">Belongs to the WD repeat RTC1 family.</text>
</comment>
<dbReference type="GO" id="GO:0005829">
    <property type="term" value="C:cytosol"/>
    <property type="evidence" value="ECO:0007669"/>
    <property type="project" value="TreeGrafter"/>
</dbReference>
<keyword evidence="6 8" id="KW-0863">Zinc-finger</keyword>
<dbReference type="eggNOG" id="KOG0269">
    <property type="taxonomic scope" value="Eukaryota"/>
</dbReference>
<dbReference type="CDD" id="cd16693">
    <property type="entry name" value="mRING-H2-C3H3C2_WDR24"/>
    <property type="match status" value="1"/>
</dbReference>
<dbReference type="VEuPathDB" id="FungiDB:PNEG_02438"/>
<evidence type="ECO:0000256" key="1">
    <source>
        <dbReference type="ARBA" id="ARBA00008863"/>
    </source>
</evidence>
<feature type="repeat" description="WD" evidence="9">
    <location>
        <begin position="107"/>
        <end position="149"/>
    </location>
</feature>
<dbReference type="PANTHER" id="PTHR46200">
    <property type="entry name" value="GATOR COMPLEX PROTEIN WDR24"/>
    <property type="match status" value="1"/>
</dbReference>
<dbReference type="InterPro" id="IPR001680">
    <property type="entry name" value="WD40_rpt"/>
</dbReference>
<evidence type="ECO:0000256" key="7">
    <source>
        <dbReference type="ARBA" id="ARBA00022833"/>
    </source>
</evidence>
<dbReference type="InterPro" id="IPR036322">
    <property type="entry name" value="WD40_repeat_dom_sf"/>
</dbReference>
<feature type="repeat" description="WD" evidence="9">
    <location>
        <begin position="152"/>
        <end position="194"/>
    </location>
</feature>
<keyword evidence="3 9" id="KW-0853">WD repeat</keyword>
<dbReference type="Proteomes" id="UP000011958">
    <property type="component" value="Unassembled WGS sequence"/>
</dbReference>
<dbReference type="GO" id="GO:0005774">
    <property type="term" value="C:vacuolar membrane"/>
    <property type="evidence" value="ECO:0007669"/>
    <property type="project" value="TreeGrafter"/>
</dbReference>
<dbReference type="PROSITE" id="PS50082">
    <property type="entry name" value="WD_REPEATS_2"/>
    <property type="match status" value="3"/>
</dbReference>
<evidence type="ECO:0000256" key="8">
    <source>
        <dbReference type="PROSITE-ProRule" id="PRU00175"/>
    </source>
</evidence>
<dbReference type="GO" id="GO:1904263">
    <property type="term" value="P:positive regulation of TORC1 signaling"/>
    <property type="evidence" value="ECO:0007669"/>
    <property type="project" value="TreeGrafter"/>
</dbReference>
<dbReference type="STRING" id="1069680.M7NKC9"/>
<evidence type="ECO:0000256" key="5">
    <source>
        <dbReference type="ARBA" id="ARBA00022737"/>
    </source>
</evidence>
<accession>M7NKC9</accession>
<feature type="domain" description="RING-type" evidence="10">
    <location>
        <begin position="753"/>
        <end position="794"/>
    </location>
</feature>
<evidence type="ECO:0000259" key="10">
    <source>
        <dbReference type="PROSITE" id="PS50089"/>
    </source>
</evidence>
<dbReference type="RefSeq" id="XP_007874445.1">
    <property type="nucleotide sequence ID" value="XM_007876254.1"/>
</dbReference>
<dbReference type="PROSITE" id="PS50089">
    <property type="entry name" value="ZF_RING_2"/>
    <property type="match status" value="1"/>
</dbReference>
<dbReference type="InterPro" id="IPR049566">
    <property type="entry name" value="WDR59_RTC1-like_RING_Znf"/>
</dbReference>
<dbReference type="Pfam" id="PF00400">
    <property type="entry name" value="WD40"/>
    <property type="match status" value="3"/>
</dbReference>
<evidence type="ECO:0000256" key="4">
    <source>
        <dbReference type="ARBA" id="ARBA00022723"/>
    </source>
</evidence>
<evidence type="ECO:0000313" key="11">
    <source>
        <dbReference type="EMBL" id="EMR09093.1"/>
    </source>
</evidence>
<dbReference type="PRINTS" id="PR00320">
    <property type="entry name" value="GPROTEINBRPT"/>
</dbReference>
<evidence type="ECO:0000256" key="9">
    <source>
        <dbReference type="PROSITE-ProRule" id="PRU00221"/>
    </source>
</evidence>
<dbReference type="Pfam" id="PF17120">
    <property type="entry name" value="zf-RING_16"/>
    <property type="match status" value="1"/>
</dbReference>
<organism evidence="11 12">
    <name type="scientific">Pneumocystis murina (strain B123)</name>
    <name type="common">Mouse pneumocystis pneumonia agent</name>
    <name type="synonym">Pneumocystis carinii f. sp. muris</name>
    <dbReference type="NCBI Taxonomy" id="1069680"/>
    <lineage>
        <taxon>Eukaryota</taxon>
        <taxon>Fungi</taxon>
        <taxon>Dikarya</taxon>
        <taxon>Ascomycota</taxon>
        <taxon>Taphrinomycotina</taxon>
        <taxon>Pneumocystomycetes</taxon>
        <taxon>Pneumocystaceae</taxon>
        <taxon>Pneumocystis</taxon>
    </lineage>
</organism>
<dbReference type="PROSITE" id="PS50294">
    <property type="entry name" value="WD_REPEATS_REGION"/>
    <property type="match status" value="2"/>
</dbReference>
<dbReference type="GO" id="GO:0008270">
    <property type="term" value="F:zinc ion binding"/>
    <property type="evidence" value="ECO:0007669"/>
    <property type="project" value="UniProtKB-KW"/>
</dbReference>
<dbReference type="HOGENOM" id="CLU_010233_1_0_1"/>
<dbReference type="PROSITE" id="PS00678">
    <property type="entry name" value="WD_REPEATS_1"/>
    <property type="match status" value="2"/>
</dbReference>
<sequence length="814" mass="93577">MNKKNDINNTFSWKAEGSLLSLAANAGKDRVAVVGREVLKILDVYSGGVTGEVNLYAGNRWSPTFSSCDVKWGCAGTRNILATASTNGSIVLWDLTKPYGHQIDRIITEHFRSVNRLAFNHLTGYWLLSGSQDGNIKLWDLRDRNGTSKYTMHGKAESVRDIQFNPNSVSEFVAAFENGTIQLWDIRKPNIYERKINAHNGLALTLDWYSDGRHIATGGRDKIIKVWDIFSDSRKPISVIQTMAPVSKIAWRPISNRRNENVLKTEIASCSLVSDYKIYIWDIRRPYIPSRVLDKHDNVTTGIIWKDENYLWSCSKDKTFIQHSVSTADIPLNSIPVISMDWSPLGDLSIVLQNRYSEMNYFNTEYLSSVEDESISRENKKHFRLHHRTSKTLNNIVSQLYKPLHISGTIVIPNLQYYGFTYLAQHYNITASPNLSVSQACENNANFALNIQKYRTSQTWKILQHLLENRKYPIKNSTHTNKTADTDNSIEHDYKNNDDLLFKMSLKNNINESKTLLNRASSVSRKNADMFLKSDRVGRHFRNNTESVISRQNVLDDGNIFDKNQENTNFNDEIHELYNFRDNFETISQSFNSDYTVCSFRNDFDREKHLKYSDTSNNNIFVKPRFTNIDTIENTCPWSINSLIQAVAEYYSEIGDIQMCATIVLLMGKYTNFDSLKIEKWIGEYIELLQKYRMFITMTEVINASSSLLIRALSQTETSVYIDCYCCHKPIVNQKENNTFSYCKCCRKIPNGCTICDIPVKGRYLWCQSCGHGGHTECLRNWFMNNYNHYGACPAIACTHHCGFFLDNCKVLIP</sequence>
<proteinExistence type="inferred from homology"/>
<dbReference type="InterPro" id="IPR020472">
    <property type="entry name" value="WD40_PAC1"/>
</dbReference>
<dbReference type="InterPro" id="IPR001841">
    <property type="entry name" value="Znf_RING"/>
</dbReference>
<dbReference type="InterPro" id="IPR015943">
    <property type="entry name" value="WD40/YVTN_repeat-like_dom_sf"/>
</dbReference>
<evidence type="ECO:0000313" key="12">
    <source>
        <dbReference type="Proteomes" id="UP000011958"/>
    </source>
</evidence>
<dbReference type="InterPro" id="IPR037590">
    <property type="entry name" value="WDR24"/>
</dbReference>
<protein>
    <recommendedName>
        <fullName evidence="2">Restriction of telomere capping protein 1</fullName>
    </recommendedName>
</protein>
<dbReference type="PANTHER" id="PTHR46200:SF1">
    <property type="entry name" value="GATOR COMPLEX PROTEIN WDR24"/>
    <property type="match status" value="1"/>
</dbReference>
<dbReference type="SMART" id="SM00320">
    <property type="entry name" value="WD40"/>
    <property type="match status" value="6"/>
</dbReference>
<keyword evidence="5" id="KW-0677">Repeat</keyword>
<dbReference type="SUPFAM" id="SSF50978">
    <property type="entry name" value="WD40 repeat-like"/>
    <property type="match status" value="1"/>
</dbReference>
<evidence type="ECO:0000256" key="6">
    <source>
        <dbReference type="ARBA" id="ARBA00022771"/>
    </source>
</evidence>
<name>M7NKC9_PNEMU</name>